<dbReference type="RefSeq" id="WP_231945120.1">
    <property type="nucleotide sequence ID" value="NZ_LT629695.1"/>
</dbReference>
<dbReference type="GO" id="GO:0022857">
    <property type="term" value="F:transmembrane transporter activity"/>
    <property type="evidence" value="ECO:0007669"/>
    <property type="project" value="InterPro"/>
</dbReference>
<evidence type="ECO:0000256" key="6">
    <source>
        <dbReference type="ARBA" id="ARBA00022989"/>
    </source>
</evidence>
<dbReference type="SUPFAM" id="SSF81345">
    <property type="entry name" value="ABC transporter involved in vitamin B12 uptake, BtuC"/>
    <property type="match status" value="1"/>
</dbReference>
<feature type="transmembrane region" description="Helical" evidence="8">
    <location>
        <begin position="263"/>
        <end position="284"/>
    </location>
</feature>
<feature type="transmembrane region" description="Helical" evidence="8">
    <location>
        <begin position="218"/>
        <end position="251"/>
    </location>
</feature>
<reference evidence="10" key="1">
    <citation type="submission" date="2016-10" db="EMBL/GenBank/DDBJ databases">
        <authorList>
            <person name="Varghese N."/>
            <person name="Submissions S."/>
        </authorList>
    </citation>
    <scope>NUCLEOTIDE SEQUENCE [LARGE SCALE GENOMIC DNA]</scope>
    <source>
        <strain evidence="10">DSM 22002</strain>
    </source>
</reference>
<evidence type="ECO:0000313" key="10">
    <source>
        <dbReference type="Proteomes" id="UP000198822"/>
    </source>
</evidence>
<proteinExistence type="inferred from homology"/>
<dbReference type="EMBL" id="LT629695">
    <property type="protein sequence ID" value="SDH16289.1"/>
    <property type="molecule type" value="Genomic_DNA"/>
</dbReference>
<keyword evidence="10" id="KW-1185">Reference proteome</keyword>
<dbReference type="Gene3D" id="1.10.3470.10">
    <property type="entry name" value="ABC transporter involved in vitamin B12 uptake, BtuC"/>
    <property type="match status" value="1"/>
</dbReference>
<gene>
    <name evidence="9" type="ORF">SAMN04489720_0259</name>
</gene>
<feature type="transmembrane region" description="Helical" evidence="8">
    <location>
        <begin position="290"/>
        <end position="309"/>
    </location>
</feature>
<name>A0A1G8A5S3_9MICO</name>
<keyword evidence="7 8" id="KW-0472">Membrane</keyword>
<dbReference type="GO" id="GO:0033214">
    <property type="term" value="P:siderophore-iron import into cell"/>
    <property type="evidence" value="ECO:0007669"/>
    <property type="project" value="TreeGrafter"/>
</dbReference>
<sequence length="314" mass="32867">MRLRRLALPGAVVALLLLVAASLAVGVYDVTQDEVGAALVGITRIPRTIALVLSGCAMAACGLVMQMLTQNRFVDATTAGTTEWAALGLLVTVLLWPDSSLAMRMVTASVTAFLGTLVFMAVLRRVMDRSTLVVPIVGIMLGAVVSAVTTFLAVSTNALQLISTWFTGSFTSVVRGRYEVLWIVLAVLIVVFVVADRLTAAGLGKDVATTLGIRYEHVILLGTALVAIAAAVTTVVVGFLPFLGIIVPNLVSMVRGDDLRGNLPWVCVVGAGLVILCDIVGRTIVMPFEVPVALVLGVVGAVAFIALLLRTSRG</sequence>
<evidence type="ECO:0000256" key="7">
    <source>
        <dbReference type="ARBA" id="ARBA00023136"/>
    </source>
</evidence>
<evidence type="ECO:0000256" key="5">
    <source>
        <dbReference type="ARBA" id="ARBA00022692"/>
    </source>
</evidence>
<evidence type="ECO:0000256" key="4">
    <source>
        <dbReference type="ARBA" id="ARBA00022475"/>
    </source>
</evidence>
<keyword evidence="6 8" id="KW-1133">Transmembrane helix</keyword>
<evidence type="ECO:0000256" key="2">
    <source>
        <dbReference type="ARBA" id="ARBA00007935"/>
    </source>
</evidence>
<dbReference type="STRING" id="399736.SAMN04489720_0259"/>
<feature type="transmembrane region" description="Helical" evidence="8">
    <location>
        <begin position="158"/>
        <end position="174"/>
    </location>
</feature>
<dbReference type="PANTHER" id="PTHR30472">
    <property type="entry name" value="FERRIC ENTEROBACTIN TRANSPORT SYSTEM PERMEASE PROTEIN"/>
    <property type="match status" value="1"/>
</dbReference>
<keyword evidence="4" id="KW-1003">Cell membrane</keyword>
<evidence type="ECO:0000313" key="9">
    <source>
        <dbReference type="EMBL" id="SDH16289.1"/>
    </source>
</evidence>
<dbReference type="Pfam" id="PF01032">
    <property type="entry name" value="FecCD"/>
    <property type="match status" value="1"/>
</dbReference>
<feature type="transmembrane region" description="Helical" evidence="8">
    <location>
        <begin position="76"/>
        <end position="96"/>
    </location>
</feature>
<accession>A0A1G8A5S3</accession>
<comment type="subcellular location">
    <subcellularLocation>
        <location evidence="1">Cell membrane</location>
        <topology evidence="1">Multi-pass membrane protein</topology>
    </subcellularLocation>
</comment>
<dbReference type="GO" id="GO:0005886">
    <property type="term" value="C:plasma membrane"/>
    <property type="evidence" value="ECO:0007669"/>
    <property type="project" value="UniProtKB-SubCell"/>
</dbReference>
<evidence type="ECO:0000256" key="3">
    <source>
        <dbReference type="ARBA" id="ARBA00022448"/>
    </source>
</evidence>
<evidence type="ECO:0000256" key="1">
    <source>
        <dbReference type="ARBA" id="ARBA00004651"/>
    </source>
</evidence>
<dbReference type="PANTHER" id="PTHR30472:SF27">
    <property type="entry name" value="PETROBACTIN IMPORT SYSTEM PERMEASE PROTEIN YCLN"/>
    <property type="match status" value="1"/>
</dbReference>
<dbReference type="InterPro" id="IPR000522">
    <property type="entry name" value="ABC_transptr_permease_BtuC"/>
</dbReference>
<dbReference type="AlphaFoldDB" id="A0A1G8A5S3"/>
<dbReference type="CDD" id="cd06550">
    <property type="entry name" value="TM_ABC_iron-siderophores_like"/>
    <property type="match status" value="1"/>
</dbReference>
<organism evidence="9 10">
    <name type="scientific">Agrococcus jejuensis</name>
    <dbReference type="NCBI Taxonomy" id="399736"/>
    <lineage>
        <taxon>Bacteria</taxon>
        <taxon>Bacillati</taxon>
        <taxon>Actinomycetota</taxon>
        <taxon>Actinomycetes</taxon>
        <taxon>Micrococcales</taxon>
        <taxon>Microbacteriaceae</taxon>
        <taxon>Agrococcus</taxon>
    </lineage>
</organism>
<dbReference type="Proteomes" id="UP000198822">
    <property type="component" value="Chromosome I"/>
</dbReference>
<evidence type="ECO:0000256" key="8">
    <source>
        <dbReference type="SAM" id="Phobius"/>
    </source>
</evidence>
<feature type="transmembrane region" description="Helical" evidence="8">
    <location>
        <begin position="132"/>
        <end position="152"/>
    </location>
</feature>
<feature type="transmembrane region" description="Helical" evidence="8">
    <location>
        <begin position="181"/>
        <end position="198"/>
    </location>
</feature>
<feature type="transmembrane region" description="Helical" evidence="8">
    <location>
        <begin position="48"/>
        <end position="69"/>
    </location>
</feature>
<keyword evidence="5 8" id="KW-0812">Transmembrane</keyword>
<protein>
    <submittedName>
        <fullName evidence="9">Iron complex transport system permease protein</fullName>
    </submittedName>
</protein>
<keyword evidence="3" id="KW-0813">Transport</keyword>
<comment type="similarity">
    <text evidence="2">Belongs to the binding-protein-dependent transport system permease family. FecCD subfamily.</text>
</comment>
<dbReference type="InterPro" id="IPR037294">
    <property type="entry name" value="ABC_BtuC-like"/>
</dbReference>
<feature type="transmembrane region" description="Helical" evidence="8">
    <location>
        <begin position="102"/>
        <end position="123"/>
    </location>
</feature>